<dbReference type="AlphaFoldDB" id="A0A1U7DHX5"/>
<evidence type="ECO:0000313" key="2">
    <source>
        <dbReference type="Proteomes" id="UP000187266"/>
    </source>
</evidence>
<organism evidence="1 2">
    <name type="scientific">Brevirhabdus pacifica</name>
    <dbReference type="NCBI Taxonomy" id="1267768"/>
    <lineage>
        <taxon>Bacteria</taxon>
        <taxon>Pseudomonadati</taxon>
        <taxon>Pseudomonadota</taxon>
        <taxon>Alphaproteobacteria</taxon>
        <taxon>Rhodobacterales</taxon>
        <taxon>Paracoccaceae</taxon>
        <taxon>Brevirhabdus</taxon>
    </lineage>
</organism>
<protein>
    <submittedName>
        <fullName evidence="1">Uncharacterized protein</fullName>
    </submittedName>
</protein>
<proteinExistence type="predicted"/>
<name>A0A1U7DHX5_9RHOB</name>
<sequence>MTACNRRAADFVVSTLLAGPAPFLPSVDGEAGEALFLTRAAELAAIEVRIAEQMLDRWSLMHRDLEAAKTAATTHLWTRLSQIRETARQWMSDHAARLAEQSADGPAGQAPAFDTYRSYGMTMAGVKDLTAALPAPGSPTVHTVPTAEEHRELLRGGARPVSRPPPLVLTEPRKFNAG</sequence>
<accession>A0A2M9DDQ2</accession>
<accession>A0A1U7DHX5</accession>
<gene>
    <name evidence="1" type="ORF">BV394_07040</name>
</gene>
<reference evidence="1 2" key="1">
    <citation type="submission" date="2017-01" db="EMBL/GenBank/DDBJ databases">
        <title>Genomic analysis of Xuhuaishuia manganoxidans DY6-4.</title>
        <authorList>
            <person name="Wang X."/>
        </authorList>
    </citation>
    <scope>NUCLEOTIDE SEQUENCE [LARGE SCALE GENOMIC DNA]</scope>
    <source>
        <strain evidence="1 2">DY6-4</strain>
    </source>
</reference>
<evidence type="ECO:0000313" key="1">
    <source>
        <dbReference type="EMBL" id="APX89499.1"/>
    </source>
</evidence>
<keyword evidence="2" id="KW-1185">Reference proteome</keyword>
<dbReference type="EMBL" id="CP019124">
    <property type="protein sequence ID" value="APX89499.1"/>
    <property type="molecule type" value="Genomic_DNA"/>
</dbReference>
<dbReference type="Proteomes" id="UP000187266">
    <property type="component" value="Chromosome"/>
</dbReference>